<dbReference type="EMBL" id="ACFC01000001">
    <property type="protein sequence ID" value="EEE09344.1"/>
    <property type="molecule type" value="Genomic_DNA"/>
</dbReference>
<name>B9BI11_9BURK</name>
<evidence type="ECO:0000313" key="2">
    <source>
        <dbReference type="EMBL" id="EEE09344.1"/>
    </source>
</evidence>
<organism evidence="2 3">
    <name type="scientific">Burkholderia multivorans CGD2</name>
    <dbReference type="NCBI Taxonomy" id="513052"/>
    <lineage>
        <taxon>Bacteria</taxon>
        <taxon>Pseudomonadati</taxon>
        <taxon>Pseudomonadota</taxon>
        <taxon>Betaproteobacteria</taxon>
        <taxon>Burkholderiales</taxon>
        <taxon>Burkholderiaceae</taxon>
        <taxon>Burkholderia</taxon>
        <taxon>Burkholderia cepacia complex</taxon>
    </lineage>
</organism>
<protein>
    <submittedName>
        <fullName evidence="2">Uncharacterized protein</fullName>
    </submittedName>
</protein>
<reference evidence="2 3" key="1">
    <citation type="journal article" date="2012" name="J. Bacteriol.">
        <title>Draft Genome Sequence Determination for Cystic Fibrosis and Chronic Granulomatous Disease Burkholderia multivorans Isolates.</title>
        <authorList>
            <person name="Varga J.J."/>
            <person name="Losada L."/>
            <person name="Zelazny A.M."/>
            <person name="Brinkac L."/>
            <person name="Harkins D."/>
            <person name="Radune D."/>
            <person name="Hostetler J."/>
            <person name="Sampaio E.P."/>
            <person name="Ronning C.M."/>
            <person name="Nierman W.C."/>
            <person name="Greenberg D.E."/>
            <person name="Holland S.M."/>
            <person name="Goldberg J.B."/>
        </authorList>
    </citation>
    <scope>NUCLEOTIDE SEQUENCE [LARGE SCALE GENOMIC DNA]</scope>
    <source>
        <strain evidence="2 3">CGD2</strain>
    </source>
</reference>
<comment type="caution">
    <text evidence="2">The sequence shown here is derived from an EMBL/GenBank/DDBJ whole genome shotgun (WGS) entry which is preliminary data.</text>
</comment>
<evidence type="ECO:0000313" key="3">
    <source>
        <dbReference type="Proteomes" id="UP000004535"/>
    </source>
</evidence>
<dbReference type="AlphaFoldDB" id="B9BI11"/>
<proteinExistence type="predicted"/>
<feature type="region of interest" description="Disordered" evidence="1">
    <location>
        <begin position="1"/>
        <end position="38"/>
    </location>
</feature>
<dbReference type="Proteomes" id="UP000004535">
    <property type="component" value="Unassembled WGS sequence"/>
</dbReference>
<accession>B9BI11</accession>
<feature type="compositionally biased region" description="Basic and acidic residues" evidence="1">
    <location>
        <begin position="27"/>
        <end position="38"/>
    </location>
</feature>
<evidence type="ECO:0000256" key="1">
    <source>
        <dbReference type="SAM" id="MobiDB-lite"/>
    </source>
</evidence>
<gene>
    <name evidence="2" type="ORF">BURMUCGD2_4716</name>
</gene>
<sequence>MADGLSIGVRQGGQGRSRVGWRPATCRRADDRSRVEVP</sequence>